<name>A0A226D2K3_FOLCA</name>
<gene>
    <name evidence="2" type="ORF">Fcan01_26171</name>
</gene>
<keyword evidence="1" id="KW-0732">Signal</keyword>
<sequence>MMPGSFRKMLILALSIATCSAFIQEISLYTGTDCTGGAITFQTKEAQLTNWEFFLPSINSVKVHGWWVLYSGANFNTYLNSYSYRPTFVCINSTHPKTSRSLRHLGPSQTDTLSLSVYESGSWVGRELIITAPAATNFGFVATYGVASDYSSWTLYTNADFTGASVCVAGNGGLVSRTFTFRSATSGCNKDYKLRGTKTITDVSKFYYF</sequence>
<evidence type="ECO:0000313" key="2">
    <source>
        <dbReference type="EMBL" id="OXA39058.1"/>
    </source>
</evidence>
<evidence type="ECO:0000256" key="1">
    <source>
        <dbReference type="SAM" id="SignalP"/>
    </source>
</evidence>
<reference evidence="2 3" key="1">
    <citation type="submission" date="2015-12" db="EMBL/GenBank/DDBJ databases">
        <title>The genome of Folsomia candida.</title>
        <authorList>
            <person name="Faddeeva A."/>
            <person name="Derks M.F."/>
            <person name="Anvar Y."/>
            <person name="Smit S."/>
            <person name="Van Straalen N."/>
            <person name="Roelofs D."/>
        </authorList>
    </citation>
    <scope>NUCLEOTIDE SEQUENCE [LARGE SCALE GENOMIC DNA]</scope>
    <source>
        <strain evidence="2 3">VU population</strain>
        <tissue evidence="2">Whole body</tissue>
    </source>
</reference>
<protein>
    <submittedName>
        <fullName evidence="2">Uncharacterized protein</fullName>
    </submittedName>
</protein>
<dbReference type="Proteomes" id="UP000198287">
    <property type="component" value="Unassembled WGS sequence"/>
</dbReference>
<dbReference type="AlphaFoldDB" id="A0A226D2K3"/>
<keyword evidence="3" id="KW-1185">Reference proteome</keyword>
<evidence type="ECO:0000313" key="3">
    <source>
        <dbReference type="Proteomes" id="UP000198287"/>
    </source>
</evidence>
<proteinExistence type="predicted"/>
<dbReference type="InterPro" id="IPR011024">
    <property type="entry name" value="G_crystallin-like"/>
</dbReference>
<organism evidence="2 3">
    <name type="scientific">Folsomia candida</name>
    <name type="common">Springtail</name>
    <dbReference type="NCBI Taxonomy" id="158441"/>
    <lineage>
        <taxon>Eukaryota</taxon>
        <taxon>Metazoa</taxon>
        <taxon>Ecdysozoa</taxon>
        <taxon>Arthropoda</taxon>
        <taxon>Hexapoda</taxon>
        <taxon>Collembola</taxon>
        <taxon>Entomobryomorpha</taxon>
        <taxon>Isotomoidea</taxon>
        <taxon>Isotomidae</taxon>
        <taxon>Proisotominae</taxon>
        <taxon>Folsomia</taxon>
    </lineage>
</organism>
<dbReference type="Gene3D" id="2.60.20.10">
    <property type="entry name" value="Crystallins"/>
    <property type="match status" value="1"/>
</dbReference>
<accession>A0A226D2K3</accession>
<dbReference type="OrthoDB" id="6346391at2759"/>
<comment type="caution">
    <text evidence="2">The sequence shown here is derived from an EMBL/GenBank/DDBJ whole genome shotgun (WGS) entry which is preliminary data.</text>
</comment>
<feature type="signal peptide" evidence="1">
    <location>
        <begin position="1"/>
        <end position="21"/>
    </location>
</feature>
<feature type="chain" id="PRO_5013234387" evidence="1">
    <location>
        <begin position="22"/>
        <end position="209"/>
    </location>
</feature>
<dbReference type="EMBL" id="LNIX01000041">
    <property type="protein sequence ID" value="OXA39058.1"/>
    <property type="molecule type" value="Genomic_DNA"/>
</dbReference>
<dbReference type="SUPFAM" id="SSF49695">
    <property type="entry name" value="gamma-Crystallin-like"/>
    <property type="match status" value="1"/>
</dbReference>